<dbReference type="InterPro" id="IPR036770">
    <property type="entry name" value="Ankyrin_rpt-contain_sf"/>
</dbReference>
<name>A0AAJ6QSY5_9ACAR</name>
<reference evidence="8" key="1">
    <citation type="submission" date="2025-08" db="UniProtKB">
        <authorList>
            <consortium name="RefSeq"/>
        </authorList>
    </citation>
    <scope>IDENTIFICATION</scope>
</reference>
<dbReference type="GeneID" id="100899222"/>
<keyword evidence="4" id="KW-0528">Neurotoxin</keyword>
<keyword evidence="7" id="KW-1185">Reference proteome</keyword>
<dbReference type="RefSeq" id="XP_003742833.1">
    <property type="nucleotide sequence ID" value="XM_003742785.1"/>
</dbReference>
<dbReference type="PANTHER" id="PTHR24157">
    <property type="entry name" value="ANKYRIN REPEAT, SAM AND BASIC LEUCINE ZIPPER DOMAIN-CONTAINING PROTEIN 1"/>
    <property type="match status" value="1"/>
</dbReference>
<keyword evidence="5" id="KW-0472">Membrane</keyword>
<sequence>MTPTAELVVPTHTSTGSSAINQILRSGDTNLLLKLLSDGEVGEINVNVFDREGMTPLHKSVMDGNFELVKLLVKVGADVRLASRDGWNALHIASFGGHVNIVDYLINCSVHP</sequence>
<dbReference type="SMART" id="SM00248">
    <property type="entry name" value="ANK"/>
    <property type="match status" value="2"/>
</dbReference>
<evidence type="ECO:0000256" key="2">
    <source>
        <dbReference type="ARBA" id="ARBA00022483"/>
    </source>
</evidence>
<keyword evidence="5" id="KW-1053">Target membrane</keyword>
<dbReference type="GO" id="GO:0006887">
    <property type="term" value="P:exocytosis"/>
    <property type="evidence" value="ECO:0007669"/>
    <property type="project" value="UniProtKB-KW"/>
</dbReference>
<evidence type="ECO:0000256" key="4">
    <source>
        <dbReference type="ARBA" id="ARBA00023028"/>
    </source>
</evidence>
<feature type="repeat" description="ANK" evidence="6">
    <location>
        <begin position="85"/>
        <end position="112"/>
    </location>
</feature>
<dbReference type="Gene3D" id="1.25.40.20">
    <property type="entry name" value="Ankyrin repeat-containing domain"/>
    <property type="match status" value="1"/>
</dbReference>
<dbReference type="SUPFAM" id="SSF48403">
    <property type="entry name" value="Ankyrin repeat"/>
    <property type="match status" value="1"/>
</dbReference>
<dbReference type="PROSITE" id="PS50297">
    <property type="entry name" value="ANK_REP_REGION"/>
    <property type="match status" value="2"/>
</dbReference>
<comment type="subcellular location">
    <subcellularLocation>
        <location evidence="1">Target cell membrane</location>
    </subcellularLocation>
</comment>
<accession>A0AAJ6QSY5</accession>
<evidence type="ECO:0000256" key="1">
    <source>
        <dbReference type="ARBA" id="ARBA00004175"/>
    </source>
</evidence>
<evidence type="ECO:0000256" key="5">
    <source>
        <dbReference type="ARBA" id="ARBA00023298"/>
    </source>
</evidence>
<keyword evidence="3" id="KW-1052">Target cell membrane</keyword>
<dbReference type="InterPro" id="IPR002110">
    <property type="entry name" value="Ankyrin_rpt"/>
</dbReference>
<evidence type="ECO:0000256" key="3">
    <source>
        <dbReference type="ARBA" id="ARBA00022537"/>
    </source>
</evidence>
<dbReference type="GO" id="GO:0044218">
    <property type="term" value="C:other organism cell membrane"/>
    <property type="evidence" value="ECO:0007669"/>
    <property type="project" value="UniProtKB-KW"/>
</dbReference>
<keyword evidence="4" id="KW-0638">Presynaptic neurotoxin</keyword>
<dbReference type="GO" id="GO:0071546">
    <property type="term" value="C:pi-body"/>
    <property type="evidence" value="ECO:0007669"/>
    <property type="project" value="TreeGrafter"/>
</dbReference>
<evidence type="ECO:0000313" key="7">
    <source>
        <dbReference type="Proteomes" id="UP000694867"/>
    </source>
</evidence>
<keyword evidence="2" id="KW-0268">Exocytosis</keyword>
<proteinExistence type="predicted"/>
<dbReference type="AlphaFoldDB" id="A0AAJ6QSY5"/>
<dbReference type="Pfam" id="PF12796">
    <property type="entry name" value="Ank_2"/>
    <property type="match status" value="1"/>
</dbReference>
<dbReference type="Proteomes" id="UP000694867">
    <property type="component" value="Unplaced"/>
</dbReference>
<evidence type="ECO:0000313" key="8">
    <source>
        <dbReference type="RefSeq" id="XP_003742833.1"/>
    </source>
</evidence>
<protein>
    <submittedName>
        <fullName evidence="8">Notch-regulated ankyrin repeat-containing protein B-like</fullName>
    </submittedName>
</protein>
<dbReference type="PANTHER" id="PTHR24157:SF3">
    <property type="entry name" value="ANKYRIN REPEAT, SAM AND BASIC LEUCINE ZIPPER DOMAIN-CONTAINING PROTEIN 1"/>
    <property type="match status" value="1"/>
</dbReference>
<dbReference type="PROSITE" id="PS50088">
    <property type="entry name" value="ANK_REPEAT"/>
    <property type="match status" value="2"/>
</dbReference>
<dbReference type="KEGG" id="goe:100899222"/>
<gene>
    <name evidence="8" type="primary">LOC100899222</name>
</gene>
<feature type="repeat" description="ANK" evidence="6">
    <location>
        <begin position="52"/>
        <end position="84"/>
    </location>
</feature>
<keyword evidence="6" id="KW-0040">ANK repeat</keyword>
<evidence type="ECO:0000256" key="6">
    <source>
        <dbReference type="PROSITE-ProRule" id="PRU00023"/>
    </source>
</evidence>
<keyword evidence="4" id="KW-0800">Toxin</keyword>
<organism evidence="7 8">
    <name type="scientific">Galendromus occidentalis</name>
    <name type="common">western predatory mite</name>
    <dbReference type="NCBI Taxonomy" id="34638"/>
    <lineage>
        <taxon>Eukaryota</taxon>
        <taxon>Metazoa</taxon>
        <taxon>Ecdysozoa</taxon>
        <taxon>Arthropoda</taxon>
        <taxon>Chelicerata</taxon>
        <taxon>Arachnida</taxon>
        <taxon>Acari</taxon>
        <taxon>Parasitiformes</taxon>
        <taxon>Mesostigmata</taxon>
        <taxon>Gamasina</taxon>
        <taxon>Phytoseioidea</taxon>
        <taxon>Phytoseiidae</taxon>
        <taxon>Typhlodrominae</taxon>
        <taxon>Galendromus</taxon>
    </lineage>
</organism>
<dbReference type="GO" id="GO:0044231">
    <property type="term" value="C:host cell presynaptic membrane"/>
    <property type="evidence" value="ECO:0007669"/>
    <property type="project" value="UniProtKB-KW"/>
</dbReference>